<dbReference type="Gene3D" id="3.50.50.60">
    <property type="entry name" value="FAD/NAD(P)-binding domain"/>
    <property type="match status" value="3"/>
</dbReference>
<comment type="cofactor">
    <cofactor evidence="1">
        <name>FAD</name>
        <dbReference type="ChEBI" id="CHEBI:57692"/>
    </cofactor>
</comment>
<dbReference type="InterPro" id="IPR000172">
    <property type="entry name" value="GMC_OxRdtase_N"/>
</dbReference>
<evidence type="ECO:0000256" key="6">
    <source>
        <dbReference type="ARBA" id="ARBA00023098"/>
    </source>
</evidence>
<evidence type="ECO:0000256" key="3">
    <source>
        <dbReference type="ARBA" id="ARBA00022630"/>
    </source>
</evidence>
<dbReference type="InterPro" id="IPR029058">
    <property type="entry name" value="AB_hydrolase_fold"/>
</dbReference>
<dbReference type="Gene3D" id="3.40.50.1820">
    <property type="entry name" value="alpha/beta hydrolase"/>
    <property type="match status" value="1"/>
</dbReference>
<evidence type="ECO:0000313" key="16">
    <source>
        <dbReference type="EMBL" id="GES86638.1"/>
    </source>
</evidence>
<dbReference type="PANTHER" id="PTHR47470:SF1">
    <property type="entry name" value="FAD-DEPENDENT OXIDOREDUCTASE 2 FAD BINDING DOMAIN-CONTAINING PROTEIN"/>
    <property type="match status" value="1"/>
</dbReference>
<comment type="caution">
    <text evidence="16">The sequence shown here is derived from an EMBL/GenBank/DDBJ whole genome shotgun (WGS) entry which is preliminary data.</text>
</comment>
<dbReference type="PROSITE" id="PS50206">
    <property type="entry name" value="RHODANESE_3"/>
    <property type="match status" value="1"/>
</dbReference>
<keyword evidence="7" id="KW-1207">Sterol metabolism</keyword>
<keyword evidence="9" id="KW-0413">Isomerase</keyword>
<evidence type="ECO:0000256" key="11">
    <source>
        <dbReference type="ARBA" id="ARBA00049645"/>
    </source>
</evidence>
<evidence type="ECO:0000313" key="17">
    <source>
        <dbReference type="Proteomes" id="UP000615446"/>
    </source>
</evidence>
<dbReference type="Proteomes" id="UP000615446">
    <property type="component" value="Unassembled WGS sequence"/>
</dbReference>
<dbReference type="PANTHER" id="PTHR47470">
    <property type="entry name" value="CHOLESTEROL OXIDASE"/>
    <property type="match status" value="1"/>
</dbReference>
<keyword evidence="4" id="KW-0274">FAD</keyword>
<keyword evidence="5" id="KW-0560">Oxidoreductase</keyword>
<evidence type="ECO:0000256" key="5">
    <source>
        <dbReference type="ARBA" id="ARBA00023002"/>
    </source>
</evidence>
<protein>
    <recommendedName>
        <fullName evidence="13">Cholesterol oxidase</fullName>
        <ecNumber evidence="12">1.1.3.6</ecNumber>
        <ecNumber evidence="10">5.3.3.1</ecNumber>
    </recommendedName>
    <alternativeName>
        <fullName evidence="14">Cholesterol isomerase</fullName>
    </alternativeName>
</protein>
<name>A0A8H3LJL4_9GLOM</name>
<evidence type="ECO:0000256" key="10">
    <source>
        <dbReference type="ARBA" id="ARBA00038856"/>
    </source>
</evidence>
<dbReference type="OrthoDB" id="9974421at2759"/>
<dbReference type="InterPro" id="IPR052542">
    <property type="entry name" value="Cholesterol_Oxidase"/>
</dbReference>
<sequence length="1214" mass="136374">MSKKKLDYPHISTPVPQMKPVYDVVVIGSGYGGAIAASRMSRAGKKVALLERGKEKWPGEYPTELKDCLREVQYSSPKSQFGNKTGMFRFFNGNSQDALVACGLGGTSLINANVALEADDRVWKMNVWPDEIKNDCESIKRGYDRAREMLEPREYPSHYPELPKLKTLEEQAKSLGEDFSKNFYRVPITVTFEDRINAAGVRQYASTLTGNDCTGVNDGSKNSTLMNYIPDAWNHGCEIFCECDVLRIKKCERTGRYIVFYEWLDDNRTNFAKESHNAPFFVIAKTVFLAAGTLGTNEILLRSSAYGLKVSDRLGKGFSGNGDILGFGYNLDHFVNGIGSGKIDPDKMKAPVGPCITGVIDMRHDVDDVLKGYVIEEGVVPPAMGKSFQIVLKSGSTIIGAKPENLTYSESAARRWRQVKSAFGGYYTGATSHTQTYLIMSHDDNTGQLELVNDRLNIEYKGVGASDTVKRLNKVLEDATKKANGTYIPSPLWTKPLGRGLVTVHPIGGCSMGNDGKSGVINHKGQVFVGNSKDVHEGLYVCDGSIIPTALGVNPFFTISALAERICEYAAKDRGWSINYELVGSPIDYNKPLVSNEHNEPDLVKRPRNHELEGGISFTEVMKGYFSTEILSADYVTAERQAKSADSTMQFLLTVIAYNADTLVDMDDHSAIITGTISCRALSPDPLLVTRGKFRLFIPETDKVDSNRMMYNLNLKATDGRKYRFKGYKLVKNGKMREAWEQATNLYVTVYLREDGEEEDLDEVNVTQEEEEEDTRKIIGRGILQMSPFEFLKQLTTFKATGSNDLSKIKAMITFDDFFATTMLKHVFVRFLPLDYPDQKPVPKPFHHKCRPKKSVYEITADDGVKSLLFRYQGGRKGPILLVHGAAMSHEMWSTNLIKKNFLDFLLEHRYDVFLVDYRLSPTNPACKDQATLDDISLDQAAAVKKVQEVTGVKKIGVIAHCVGSITTFMGLLDGKIDGVGCLIGSQVAMHPILGFWNNVKMHLKILPIWRYVFRQTDFDVKTSPNANLLNKVVDQLLRFYPVSRSQTCRNALCHRASLCYGTLYQHENLNQQIHDNQHTFFGTVNLTTMQHLHTVAQKKLILNHQGQNIYAKPENIRNRLNFPICLIHGEENVVFDIMSTKKTYDTLRMINGEDNYVHHAIDKYGHIDCWWGTNASKDVFIKALDYLEETQHLWGYNAGQPKKDYRDSSSSDD</sequence>
<dbReference type="SUPFAM" id="SSF51905">
    <property type="entry name" value="FAD/NAD(P)-binding domain"/>
    <property type="match status" value="1"/>
</dbReference>
<dbReference type="GO" id="GO:0050660">
    <property type="term" value="F:flavin adenine dinucleotide binding"/>
    <property type="evidence" value="ECO:0007669"/>
    <property type="project" value="InterPro"/>
</dbReference>
<dbReference type="InterPro" id="IPR001763">
    <property type="entry name" value="Rhodanese-like_dom"/>
</dbReference>
<dbReference type="Pfam" id="PF00561">
    <property type="entry name" value="Abhydrolase_1"/>
    <property type="match status" value="1"/>
</dbReference>
<dbReference type="SUPFAM" id="SSF53474">
    <property type="entry name" value="alpha/beta-Hydrolases"/>
    <property type="match status" value="1"/>
</dbReference>
<dbReference type="AlphaFoldDB" id="A0A8H3LJL4"/>
<evidence type="ECO:0000259" key="15">
    <source>
        <dbReference type="PROSITE" id="PS50206"/>
    </source>
</evidence>
<evidence type="ECO:0000256" key="1">
    <source>
        <dbReference type="ARBA" id="ARBA00001974"/>
    </source>
</evidence>
<dbReference type="GO" id="GO:0004769">
    <property type="term" value="F:steroid Delta-isomerase activity"/>
    <property type="evidence" value="ECO:0007669"/>
    <property type="project" value="UniProtKB-EC"/>
</dbReference>
<dbReference type="InterPro" id="IPR007867">
    <property type="entry name" value="GMC_OxRtase_C"/>
</dbReference>
<dbReference type="Pfam" id="PF00890">
    <property type="entry name" value="FAD_binding_2"/>
    <property type="match status" value="1"/>
</dbReference>
<evidence type="ECO:0000256" key="2">
    <source>
        <dbReference type="ARBA" id="ARBA00022548"/>
    </source>
</evidence>
<comment type="pathway">
    <text evidence="11">Steroid metabolism; cholesterol degradation.</text>
</comment>
<dbReference type="InterPro" id="IPR003953">
    <property type="entry name" value="FAD-dep_OxRdtase_2_FAD-bd"/>
</dbReference>
<dbReference type="EC" id="1.1.3.6" evidence="12"/>
<dbReference type="EC" id="5.3.3.1" evidence="10"/>
<feature type="domain" description="Rhodanese" evidence="15">
    <location>
        <begin position="24"/>
        <end position="66"/>
    </location>
</feature>
<evidence type="ECO:0000256" key="7">
    <source>
        <dbReference type="ARBA" id="ARBA00023166"/>
    </source>
</evidence>
<dbReference type="GO" id="GO:0016995">
    <property type="term" value="F:cholesterol oxidase activity"/>
    <property type="evidence" value="ECO:0007669"/>
    <property type="project" value="UniProtKB-EC"/>
</dbReference>
<evidence type="ECO:0000256" key="8">
    <source>
        <dbReference type="ARBA" id="ARBA00023221"/>
    </source>
</evidence>
<dbReference type="InterPro" id="IPR036188">
    <property type="entry name" value="FAD/NAD-bd_sf"/>
</dbReference>
<dbReference type="Pfam" id="PF05199">
    <property type="entry name" value="GMC_oxred_C"/>
    <property type="match status" value="1"/>
</dbReference>
<evidence type="ECO:0000256" key="9">
    <source>
        <dbReference type="ARBA" id="ARBA00023235"/>
    </source>
</evidence>
<dbReference type="GO" id="GO:0008203">
    <property type="term" value="P:cholesterol metabolic process"/>
    <property type="evidence" value="ECO:0007669"/>
    <property type="project" value="UniProtKB-KW"/>
</dbReference>
<dbReference type="EMBL" id="BLAL01000162">
    <property type="protein sequence ID" value="GES86638.1"/>
    <property type="molecule type" value="Genomic_DNA"/>
</dbReference>
<keyword evidence="2" id="KW-0153">Cholesterol metabolism</keyword>
<evidence type="ECO:0000256" key="4">
    <source>
        <dbReference type="ARBA" id="ARBA00022827"/>
    </source>
</evidence>
<dbReference type="InterPro" id="IPR000073">
    <property type="entry name" value="AB_hydrolase_1"/>
</dbReference>
<gene>
    <name evidence="16" type="ORF">RCL2_001369000</name>
</gene>
<evidence type="ECO:0000256" key="12">
    <source>
        <dbReference type="ARBA" id="ARBA00049723"/>
    </source>
</evidence>
<evidence type="ECO:0000256" key="14">
    <source>
        <dbReference type="ARBA" id="ARBA00049778"/>
    </source>
</evidence>
<keyword evidence="8" id="KW-0753">Steroid metabolism</keyword>
<reference evidence="16" key="1">
    <citation type="submission" date="2019-10" db="EMBL/GenBank/DDBJ databases">
        <title>Conservation and host-specific expression of non-tandemly repeated heterogenous ribosome RNA gene in arbuscular mycorrhizal fungi.</title>
        <authorList>
            <person name="Maeda T."/>
            <person name="Kobayashi Y."/>
            <person name="Nakagawa T."/>
            <person name="Ezawa T."/>
            <person name="Yamaguchi K."/>
            <person name="Bino T."/>
            <person name="Nishimoto Y."/>
            <person name="Shigenobu S."/>
            <person name="Kawaguchi M."/>
        </authorList>
    </citation>
    <scope>NUCLEOTIDE SEQUENCE</scope>
    <source>
        <strain evidence="16">HR1</strain>
    </source>
</reference>
<accession>A0A8H3LJL4</accession>
<evidence type="ECO:0000256" key="13">
    <source>
        <dbReference type="ARBA" id="ARBA00049744"/>
    </source>
</evidence>
<keyword evidence="3" id="KW-0285">Flavoprotein</keyword>
<keyword evidence="6" id="KW-0443">Lipid metabolism</keyword>
<dbReference type="Pfam" id="PF00732">
    <property type="entry name" value="GMC_oxred_N"/>
    <property type="match status" value="1"/>
</dbReference>
<proteinExistence type="predicted"/>
<organism evidence="16 17">
    <name type="scientific">Rhizophagus clarus</name>
    <dbReference type="NCBI Taxonomy" id="94130"/>
    <lineage>
        <taxon>Eukaryota</taxon>
        <taxon>Fungi</taxon>
        <taxon>Fungi incertae sedis</taxon>
        <taxon>Mucoromycota</taxon>
        <taxon>Glomeromycotina</taxon>
        <taxon>Glomeromycetes</taxon>
        <taxon>Glomerales</taxon>
        <taxon>Glomeraceae</taxon>
        <taxon>Rhizophagus</taxon>
    </lineage>
</organism>